<dbReference type="OrthoDB" id="9798192at2"/>
<dbReference type="SMART" id="SM00641">
    <property type="entry name" value="Glyco_25"/>
    <property type="match status" value="1"/>
</dbReference>
<protein>
    <submittedName>
        <fullName evidence="5">Glycoside hydrolase</fullName>
    </submittedName>
</protein>
<evidence type="ECO:0000256" key="2">
    <source>
        <dbReference type="ARBA" id="ARBA00022801"/>
    </source>
</evidence>
<dbReference type="PROSITE" id="PS51904">
    <property type="entry name" value="GLYCOSYL_HYDROL_F25_2"/>
    <property type="match status" value="1"/>
</dbReference>
<proteinExistence type="inferred from homology"/>
<comment type="caution">
    <text evidence="5">The sequence shown here is derived from an EMBL/GenBank/DDBJ whole genome shotgun (WGS) entry which is preliminary data.</text>
</comment>
<dbReference type="PANTHER" id="PTHR34135:SF2">
    <property type="entry name" value="LYSOZYME"/>
    <property type="match status" value="1"/>
</dbReference>
<dbReference type="PANTHER" id="PTHR34135">
    <property type="entry name" value="LYSOZYME"/>
    <property type="match status" value="1"/>
</dbReference>
<dbReference type="InterPro" id="IPR017853">
    <property type="entry name" value="GH"/>
</dbReference>
<keyword evidence="6" id="KW-1185">Reference proteome</keyword>
<dbReference type="GO" id="GO:0003796">
    <property type="term" value="F:lysozyme activity"/>
    <property type="evidence" value="ECO:0007669"/>
    <property type="project" value="InterPro"/>
</dbReference>
<dbReference type="SUPFAM" id="SSF51445">
    <property type="entry name" value="(Trans)glycosidases"/>
    <property type="match status" value="1"/>
</dbReference>
<keyword evidence="4" id="KW-0732">Signal</keyword>
<gene>
    <name evidence="5" type="ORF">FAA97_00970</name>
</gene>
<dbReference type="EMBL" id="STGV01000001">
    <property type="protein sequence ID" value="THV24818.1"/>
    <property type="molecule type" value="Genomic_DNA"/>
</dbReference>
<dbReference type="RefSeq" id="WP_136596666.1">
    <property type="nucleotide sequence ID" value="NZ_STGV01000001.1"/>
</dbReference>
<evidence type="ECO:0000256" key="4">
    <source>
        <dbReference type="SAM" id="SignalP"/>
    </source>
</evidence>
<feature type="chain" id="PRO_5020194506" evidence="4">
    <location>
        <begin position="25"/>
        <end position="259"/>
    </location>
</feature>
<dbReference type="GO" id="GO:0016998">
    <property type="term" value="P:cell wall macromolecule catabolic process"/>
    <property type="evidence" value="ECO:0007669"/>
    <property type="project" value="InterPro"/>
</dbReference>
<dbReference type="CDD" id="cd06413">
    <property type="entry name" value="GH25_muramidase_1"/>
    <property type="match status" value="1"/>
</dbReference>
<evidence type="ECO:0000313" key="6">
    <source>
        <dbReference type="Proteomes" id="UP000308828"/>
    </source>
</evidence>
<keyword evidence="3" id="KW-0326">Glycosidase</keyword>
<evidence type="ECO:0000313" key="5">
    <source>
        <dbReference type="EMBL" id="THV24818.1"/>
    </source>
</evidence>
<dbReference type="GO" id="GO:0009253">
    <property type="term" value="P:peptidoglycan catabolic process"/>
    <property type="evidence" value="ECO:0007669"/>
    <property type="project" value="InterPro"/>
</dbReference>
<feature type="signal peptide" evidence="4">
    <location>
        <begin position="1"/>
        <end position="24"/>
    </location>
</feature>
<organism evidence="5 6">
    <name type="scientific">Peteryoungia ipomoeae</name>
    <dbReference type="NCBI Taxonomy" id="1210932"/>
    <lineage>
        <taxon>Bacteria</taxon>
        <taxon>Pseudomonadati</taxon>
        <taxon>Pseudomonadota</taxon>
        <taxon>Alphaproteobacteria</taxon>
        <taxon>Hyphomicrobiales</taxon>
        <taxon>Rhizobiaceae</taxon>
        <taxon>Peteryoungia</taxon>
    </lineage>
</organism>
<dbReference type="PROSITE" id="PS51257">
    <property type="entry name" value="PROKAR_LIPOPROTEIN"/>
    <property type="match status" value="1"/>
</dbReference>
<keyword evidence="2 5" id="KW-0378">Hydrolase</keyword>
<comment type="similarity">
    <text evidence="1">Belongs to the glycosyl hydrolase 25 family.</text>
</comment>
<reference evidence="5 6" key="1">
    <citation type="submission" date="2019-04" db="EMBL/GenBank/DDBJ databases">
        <title>Genome sequence of strain shin9-1.</title>
        <authorList>
            <person name="Gao J."/>
            <person name="Sun J."/>
        </authorList>
    </citation>
    <scope>NUCLEOTIDE SEQUENCE [LARGE SCALE GENOMIC DNA]</scope>
    <source>
        <strain evidence="6">shin9-1</strain>
    </source>
</reference>
<dbReference type="AlphaFoldDB" id="A0A4S8P4A5"/>
<evidence type="ECO:0000256" key="1">
    <source>
        <dbReference type="ARBA" id="ARBA00010646"/>
    </source>
</evidence>
<dbReference type="GO" id="GO:0016052">
    <property type="term" value="P:carbohydrate catabolic process"/>
    <property type="evidence" value="ECO:0007669"/>
    <property type="project" value="TreeGrafter"/>
</dbReference>
<dbReference type="Proteomes" id="UP000308828">
    <property type="component" value="Unassembled WGS sequence"/>
</dbReference>
<accession>A0A4S8P4A5</accession>
<dbReference type="InterPro" id="IPR002053">
    <property type="entry name" value="Glyco_hydro_25"/>
</dbReference>
<sequence>MRWATIPWLLLGLAAAGCTSSATSVLDSAVERPRFADSDPQDFNGRTPHRHEVHGIDVSKWNGAVEWHSVRKSGVDFAFIKATEGGDRLDSGFHAYWQGARAAGIAHAPYHFFYFCTPADVQADWFIANVPKEAVHLPPVLDAEWNPTSKTCRLRPEPPAVRAELQRFLQRLHAHYGKRPIIYTTVDFHRENLEGHFPDHPFWVRAVAQHPSEIYPGRNWTFWQYTSTGTVPGVDGDTDINVFAGNRGAWRNWMASVSK</sequence>
<dbReference type="Pfam" id="PF01183">
    <property type="entry name" value="Glyco_hydro_25"/>
    <property type="match status" value="1"/>
</dbReference>
<name>A0A4S8P4A5_9HYPH</name>
<dbReference type="Gene3D" id="3.20.20.80">
    <property type="entry name" value="Glycosidases"/>
    <property type="match status" value="1"/>
</dbReference>
<dbReference type="InterPro" id="IPR018077">
    <property type="entry name" value="Glyco_hydro_fam25_subgr"/>
</dbReference>
<evidence type="ECO:0000256" key="3">
    <source>
        <dbReference type="ARBA" id="ARBA00023295"/>
    </source>
</evidence>